<name>A0ABX8SDP2_9ACTN</name>
<evidence type="ECO:0000313" key="2">
    <source>
        <dbReference type="Proteomes" id="UP000887023"/>
    </source>
</evidence>
<accession>A0ABX8SDP2</accession>
<dbReference type="EMBL" id="CP079105">
    <property type="protein sequence ID" value="QXQ15928.1"/>
    <property type="molecule type" value="Genomic_DNA"/>
</dbReference>
<proteinExistence type="predicted"/>
<evidence type="ECO:0000313" key="1">
    <source>
        <dbReference type="EMBL" id="QXQ15928.1"/>
    </source>
</evidence>
<gene>
    <name evidence="1" type="ORF">KV203_14025</name>
</gene>
<organism evidence="1 2">
    <name type="scientific">Skermania pinensis</name>
    <dbReference type="NCBI Taxonomy" id="39122"/>
    <lineage>
        <taxon>Bacteria</taxon>
        <taxon>Bacillati</taxon>
        <taxon>Actinomycetota</taxon>
        <taxon>Actinomycetes</taxon>
        <taxon>Mycobacteriales</taxon>
        <taxon>Gordoniaceae</taxon>
        <taxon>Skermania</taxon>
    </lineage>
</organism>
<dbReference type="RefSeq" id="WP_066470556.1">
    <property type="nucleotide sequence ID" value="NZ_CBCRUZ010000002.1"/>
</dbReference>
<reference evidence="1" key="1">
    <citation type="submission" date="2021-07" db="EMBL/GenBank/DDBJ databases">
        <title>Candidatus Kaistella beijingensis sp. nov. isolated from a municipal wastewater treatment plant is involved in sludge foaming.</title>
        <authorList>
            <person name="Song Y."/>
            <person name="Liu S.-J."/>
        </authorList>
    </citation>
    <scope>NUCLEOTIDE SEQUENCE</scope>
    <source>
        <strain evidence="1">DSM 43998</strain>
    </source>
</reference>
<dbReference type="Proteomes" id="UP000887023">
    <property type="component" value="Chromosome"/>
</dbReference>
<protein>
    <submittedName>
        <fullName evidence="1">Uncharacterized protein</fullName>
    </submittedName>
</protein>
<sequence>MSYEDFGRRFFEYAVSQERVAEAFTELAGSTVDFGPIGAGPGRLAKVTAKVLLATPELNRESGDLISFELIVPLVVDLLVDLAVDRHRFVVDGAVHLRLTARAAQPLRVVIDVDPPRTRDVRINVASESLRGALLRILVSVDHEIKRFVARYVARELDKPHIRAARDIDLAARIDAAWAMQGL</sequence>
<keyword evidence="2" id="KW-1185">Reference proteome</keyword>